<dbReference type="EC" id="3.5.1.19" evidence="6"/>
<organism evidence="9 10">
    <name type="scientific">Thauera chlorobenzoica</name>
    <dbReference type="NCBI Taxonomy" id="96773"/>
    <lineage>
        <taxon>Bacteria</taxon>
        <taxon>Pseudomonadati</taxon>
        <taxon>Pseudomonadota</taxon>
        <taxon>Betaproteobacteria</taxon>
        <taxon>Rhodocyclales</taxon>
        <taxon>Zoogloeaceae</taxon>
        <taxon>Thauera</taxon>
    </lineage>
</organism>
<evidence type="ECO:0000256" key="4">
    <source>
        <dbReference type="ARBA" id="ARBA00022801"/>
    </source>
</evidence>
<keyword evidence="3" id="KW-0479">Metal-binding</keyword>
<evidence type="ECO:0000256" key="7">
    <source>
        <dbReference type="ARBA" id="ARBA00043224"/>
    </source>
</evidence>
<dbReference type="CDD" id="cd01011">
    <property type="entry name" value="nicotinamidase"/>
    <property type="match status" value="1"/>
</dbReference>
<keyword evidence="2" id="KW-0662">Pyridine nucleotide biosynthesis</keyword>
<evidence type="ECO:0000256" key="8">
    <source>
        <dbReference type="SAM" id="MobiDB-lite"/>
    </source>
</evidence>
<keyword evidence="10" id="KW-1185">Reference proteome</keyword>
<dbReference type="SUPFAM" id="SSF52499">
    <property type="entry name" value="Isochorismatase-like hydrolases"/>
    <property type="match status" value="1"/>
</dbReference>
<dbReference type="RefSeq" id="WP_075149577.1">
    <property type="nucleotide sequence ID" value="NZ_CP018839.1"/>
</dbReference>
<evidence type="ECO:0000256" key="5">
    <source>
        <dbReference type="ARBA" id="ARBA00037900"/>
    </source>
</evidence>
<dbReference type="EMBL" id="CP018839">
    <property type="protein sequence ID" value="APR03864.1"/>
    <property type="molecule type" value="Genomic_DNA"/>
</dbReference>
<dbReference type="InterPro" id="IPR052347">
    <property type="entry name" value="Isochorismatase_Nicotinamidase"/>
</dbReference>
<proteinExistence type="inferred from homology"/>
<dbReference type="GO" id="GO:0019363">
    <property type="term" value="P:pyridine nucleotide biosynthetic process"/>
    <property type="evidence" value="ECO:0007669"/>
    <property type="project" value="UniProtKB-KW"/>
</dbReference>
<reference evidence="9 10" key="1">
    <citation type="submission" date="2016-12" db="EMBL/GenBank/DDBJ databases">
        <title>Complete genome sequence of Thauera chlorobenzoica, a Betaproteobacterium degrading haloaromatics anaerobically to CO2 and halides.</title>
        <authorList>
            <person name="Goris T."/>
            <person name="Mergelsberg M."/>
            <person name="Boll M."/>
        </authorList>
    </citation>
    <scope>NUCLEOTIDE SEQUENCE [LARGE SCALE GENOMIC DNA]</scope>
    <source>
        <strain evidence="9 10">3CB1</strain>
    </source>
</reference>
<evidence type="ECO:0000256" key="6">
    <source>
        <dbReference type="ARBA" id="ARBA00039017"/>
    </source>
</evidence>
<dbReference type="AlphaFoldDB" id="A0A1H5VRE0"/>
<dbReference type="InterPro" id="IPR000868">
    <property type="entry name" value="Isochorismatase-like_dom"/>
</dbReference>
<dbReference type="Proteomes" id="UP000185739">
    <property type="component" value="Chromosome"/>
</dbReference>
<dbReference type="PANTHER" id="PTHR11080:SF2">
    <property type="entry name" value="LD05707P"/>
    <property type="match status" value="1"/>
</dbReference>
<dbReference type="PANTHER" id="PTHR11080">
    <property type="entry name" value="PYRAZINAMIDASE/NICOTINAMIDASE"/>
    <property type="match status" value="1"/>
</dbReference>
<dbReference type="GO" id="GO:0046872">
    <property type="term" value="F:metal ion binding"/>
    <property type="evidence" value="ECO:0007669"/>
    <property type="project" value="UniProtKB-KW"/>
</dbReference>
<dbReference type="Gene3D" id="3.40.50.850">
    <property type="entry name" value="Isochorismatase-like"/>
    <property type="match status" value="1"/>
</dbReference>
<name>A0A1H5VRE0_9RHOO</name>
<dbReference type="STRING" id="96773.Tchl_1003"/>
<gene>
    <name evidence="9" type="ORF">Tchl_1003</name>
</gene>
<evidence type="ECO:0000256" key="3">
    <source>
        <dbReference type="ARBA" id="ARBA00022723"/>
    </source>
</evidence>
<evidence type="ECO:0000313" key="10">
    <source>
        <dbReference type="Proteomes" id="UP000185739"/>
    </source>
</evidence>
<comment type="pathway">
    <text evidence="5">Cofactor biosynthesis; nicotinate biosynthesis; nicotinate from nicotinamide: step 1/1.</text>
</comment>
<dbReference type="Pfam" id="PF00857">
    <property type="entry name" value="Isochorismatase"/>
    <property type="match status" value="1"/>
</dbReference>
<accession>A0A1H5VRE0</accession>
<feature type="region of interest" description="Disordered" evidence="8">
    <location>
        <begin position="185"/>
        <end position="209"/>
    </location>
</feature>
<comment type="similarity">
    <text evidence="1">Belongs to the isochorismatase family.</text>
</comment>
<feature type="compositionally biased region" description="Basic and acidic residues" evidence="8">
    <location>
        <begin position="200"/>
        <end position="209"/>
    </location>
</feature>
<keyword evidence="4 9" id="KW-0378">Hydrolase</keyword>
<dbReference type="InterPro" id="IPR036380">
    <property type="entry name" value="Isochorismatase-like_sf"/>
</dbReference>
<evidence type="ECO:0000256" key="1">
    <source>
        <dbReference type="ARBA" id="ARBA00006336"/>
    </source>
</evidence>
<evidence type="ECO:0000256" key="2">
    <source>
        <dbReference type="ARBA" id="ARBA00022642"/>
    </source>
</evidence>
<evidence type="ECO:0000313" key="9">
    <source>
        <dbReference type="EMBL" id="APR03864.1"/>
    </source>
</evidence>
<sequence length="209" mass="21728">MSASHTALQPDSATFAPQPGDALIVVDVQRDFLPGGALGVPGGDRVVPRLNRYIARFDECGLPVIFTRDWHPPDHCSFRQAGGPWPPHCIAGSAGAAFAPGLAVPAAAHIVSKAATPEADAYSGFQGTGLEALLHGLGCRRLFVGGLATDYCVRATVLDALAAGFSTVLLADAVRAVDVHPGDGKRAEQEMAAAGARPLSFERRRGARP</sequence>
<dbReference type="KEGG" id="tcl:Tchl_1003"/>
<dbReference type="OrthoDB" id="9791276at2"/>
<dbReference type="GO" id="GO:0008936">
    <property type="term" value="F:nicotinamidase activity"/>
    <property type="evidence" value="ECO:0007669"/>
    <property type="project" value="UniProtKB-EC"/>
</dbReference>
<protein>
    <recommendedName>
        <fullName evidence="6">nicotinamidase</fullName>
        <ecNumber evidence="6">3.5.1.19</ecNumber>
    </recommendedName>
    <alternativeName>
        <fullName evidence="7">Nicotinamide deamidase</fullName>
    </alternativeName>
</protein>